<proteinExistence type="predicted"/>
<keyword evidence="1" id="KW-0378">Hydrolase</keyword>
<keyword evidence="2" id="KW-0812">Transmembrane</keyword>
<accession>A0A8S4SN66</accession>
<dbReference type="SUPFAM" id="SSF53474">
    <property type="entry name" value="alpha/beta-Hydrolases"/>
    <property type="match status" value="1"/>
</dbReference>
<dbReference type="PANTHER" id="PTHR42776">
    <property type="entry name" value="SERINE PEPTIDASE S9 FAMILY MEMBER"/>
    <property type="match status" value="1"/>
</dbReference>
<dbReference type="Pfam" id="PF00326">
    <property type="entry name" value="Peptidase_S9"/>
    <property type="match status" value="1"/>
</dbReference>
<dbReference type="Gene3D" id="3.40.50.1820">
    <property type="entry name" value="alpha/beta hydrolase"/>
    <property type="match status" value="1"/>
</dbReference>
<dbReference type="AlphaFoldDB" id="A0A8S4SN66"/>
<evidence type="ECO:0000256" key="2">
    <source>
        <dbReference type="SAM" id="Phobius"/>
    </source>
</evidence>
<organism evidence="4 5">
    <name type="scientific">Pararge aegeria aegeria</name>
    <dbReference type="NCBI Taxonomy" id="348720"/>
    <lineage>
        <taxon>Eukaryota</taxon>
        <taxon>Metazoa</taxon>
        <taxon>Ecdysozoa</taxon>
        <taxon>Arthropoda</taxon>
        <taxon>Hexapoda</taxon>
        <taxon>Insecta</taxon>
        <taxon>Pterygota</taxon>
        <taxon>Neoptera</taxon>
        <taxon>Endopterygota</taxon>
        <taxon>Lepidoptera</taxon>
        <taxon>Glossata</taxon>
        <taxon>Ditrysia</taxon>
        <taxon>Papilionoidea</taxon>
        <taxon>Nymphalidae</taxon>
        <taxon>Satyrinae</taxon>
        <taxon>Satyrini</taxon>
        <taxon>Parargina</taxon>
        <taxon>Pararge</taxon>
    </lineage>
</organism>
<gene>
    <name evidence="4" type="primary">jg8165</name>
    <name evidence="4" type="ORF">PAEG_LOCUS26553</name>
</gene>
<evidence type="ECO:0000313" key="5">
    <source>
        <dbReference type="Proteomes" id="UP000838756"/>
    </source>
</evidence>
<dbReference type="EMBL" id="CAKXAJ010026420">
    <property type="protein sequence ID" value="CAH2268158.1"/>
    <property type="molecule type" value="Genomic_DNA"/>
</dbReference>
<dbReference type="Proteomes" id="UP000838756">
    <property type="component" value="Unassembled WGS sequence"/>
</dbReference>
<feature type="transmembrane region" description="Helical" evidence="2">
    <location>
        <begin position="38"/>
        <end position="57"/>
    </location>
</feature>
<dbReference type="InterPro" id="IPR029058">
    <property type="entry name" value="AB_hydrolase_fold"/>
</dbReference>
<feature type="domain" description="Peptidase S9 prolyl oligopeptidase catalytic" evidence="3">
    <location>
        <begin position="34"/>
        <end position="85"/>
    </location>
</feature>
<feature type="transmembrane region" description="Helical" evidence="2">
    <location>
        <begin position="97"/>
        <end position="115"/>
    </location>
</feature>
<dbReference type="GO" id="GO:0006508">
    <property type="term" value="P:proteolysis"/>
    <property type="evidence" value="ECO:0007669"/>
    <property type="project" value="InterPro"/>
</dbReference>
<reference evidence="4" key="1">
    <citation type="submission" date="2022-03" db="EMBL/GenBank/DDBJ databases">
        <authorList>
            <person name="Lindestad O."/>
        </authorList>
    </citation>
    <scope>NUCLEOTIDE SEQUENCE</scope>
</reference>
<keyword evidence="2" id="KW-1133">Transmembrane helix</keyword>
<evidence type="ECO:0000256" key="1">
    <source>
        <dbReference type="ARBA" id="ARBA00022801"/>
    </source>
</evidence>
<dbReference type="OrthoDB" id="6931688at2759"/>
<name>A0A8S4SN66_9NEOP</name>
<evidence type="ECO:0000259" key="3">
    <source>
        <dbReference type="Pfam" id="PF00326"/>
    </source>
</evidence>
<dbReference type="InterPro" id="IPR001375">
    <property type="entry name" value="Peptidase_S9_cat"/>
</dbReference>
<dbReference type="PANTHER" id="PTHR42776:SF4">
    <property type="entry name" value="ACYLAMINO-ACID-RELEASING ENZYME"/>
    <property type="match status" value="1"/>
</dbReference>
<comment type="caution">
    <text evidence="4">The sequence shown here is derived from an EMBL/GenBank/DDBJ whole genome shotgun (WGS) entry which is preliminary data.</text>
</comment>
<sequence length="140" mass="15482">MSLAVTVNENIVTKTAGLGVLHYVPKGKYLKKKDDKRLLLYGGSNGGFLVCHLSGVYPDLYSLTVTRNPVTDLASMANTSDIADWCLSKTVGEETALMAYHAFVVSSLRYGLVIWGNSVDIQRLFIEQKKCIRTIVEPIR</sequence>
<protein>
    <submittedName>
        <fullName evidence="4">Jg8165 protein</fullName>
    </submittedName>
</protein>
<keyword evidence="5" id="KW-1185">Reference proteome</keyword>
<keyword evidence="2" id="KW-0472">Membrane</keyword>
<evidence type="ECO:0000313" key="4">
    <source>
        <dbReference type="EMBL" id="CAH2268158.1"/>
    </source>
</evidence>
<dbReference type="GO" id="GO:0004252">
    <property type="term" value="F:serine-type endopeptidase activity"/>
    <property type="evidence" value="ECO:0007669"/>
    <property type="project" value="TreeGrafter"/>
</dbReference>